<sequence length="98" mass="10654">MVTLQSVVTLEHVLLHSVLTSVMSSTTDKHGYVGRNKCLPHSAAKNEGGSCCCNTTRWRHHNGSVSPSRLGDLRESHSSCYTCLLHSCPSSVDLKQST</sequence>
<evidence type="ECO:0008006" key="4">
    <source>
        <dbReference type="Google" id="ProtNLM"/>
    </source>
</evidence>
<keyword evidence="3" id="KW-1185">Reference proteome</keyword>
<dbReference type="Proteomes" id="UP001209878">
    <property type="component" value="Unassembled WGS sequence"/>
</dbReference>
<protein>
    <recommendedName>
        <fullName evidence="4">Secreted protein</fullName>
    </recommendedName>
</protein>
<accession>A0AAD9UCZ6</accession>
<evidence type="ECO:0000313" key="3">
    <source>
        <dbReference type="Proteomes" id="UP001209878"/>
    </source>
</evidence>
<name>A0AAD9UCZ6_RIDPI</name>
<dbReference type="EMBL" id="JAODUO010000253">
    <property type="protein sequence ID" value="KAK2184761.1"/>
    <property type="molecule type" value="Genomic_DNA"/>
</dbReference>
<comment type="caution">
    <text evidence="2">The sequence shown here is derived from an EMBL/GenBank/DDBJ whole genome shotgun (WGS) entry which is preliminary data.</text>
</comment>
<organism evidence="2 3">
    <name type="scientific">Ridgeia piscesae</name>
    <name type="common">Tubeworm</name>
    <dbReference type="NCBI Taxonomy" id="27915"/>
    <lineage>
        <taxon>Eukaryota</taxon>
        <taxon>Metazoa</taxon>
        <taxon>Spiralia</taxon>
        <taxon>Lophotrochozoa</taxon>
        <taxon>Annelida</taxon>
        <taxon>Polychaeta</taxon>
        <taxon>Sedentaria</taxon>
        <taxon>Canalipalpata</taxon>
        <taxon>Sabellida</taxon>
        <taxon>Siboglinidae</taxon>
        <taxon>Ridgeia</taxon>
    </lineage>
</organism>
<proteinExistence type="predicted"/>
<evidence type="ECO:0000256" key="1">
    <source>
        <dbReference type="SAM" id="SignalP"/>
    </source>
</evidence>
<reference evidence="2" key="1">
    <citation type="journal article" date="2023" name="Mol. Biol. Evol.">
        <title>Third-Generation Sequencing Reveals the Adaptive Role of the Epigenome in Three Deep-Sea Polychaetes.</title>
        <authorList>
            <person name="Perez M."/>
            <person name="Aroh O."/>
            <person name="Sun Y."/>
            <person name="Lan Y."/>
            <person name="Juniper S.K."/>
            <person name="Young C.R."/>
            <person name="Angers B."/>
            <person name="Qian P.Y."/>
        </authorList>
    </citation>
    <scope>NUCLEOTIDE SEQUENCE</scope>
    <source>
        <strain evidence="2">R07B-5</strain>
    </source>
</reference>
<feature type="chain" id="PRO_5042130621" description="Secreted protein" evidence="1">
    <location>
        <begin position="25"/>
        <end position="98"/>
    </location>
</feature>
<gene>
    <name evidence="2" type="ORF">NP493_253g00018</name>
</gene>
<evidence type="ECO:0000313" key="2">
    <source>
        <dbReference type="EMBL" id="KAK2184761.1"/>
    </source>
</evidence>
<keyword evidence="1" id="KW-0732">Signal</keyword>
<dbReference type="AlphaFoldDB" id="A0AAD9UCZ6"/>
<feature type="signal peptide" evidence="1">
    <location>
        <begin position="1"/>
        <end position="24"/>
    </location>
</feature>